<dbReference type="HOGENOM" id="CLU_2627225_0_0_1"/>
<evidence type="ECO:0000313" key="2">
    <source>
        <dbReference type="Proteomes" id="UP000011713"/>
    </source>
</evidence>
<dbReference type="VEuPathDB" id="FungiDB:HpaG808381"/>
<organism evidence="1 2">
    <name type="scientific">Hyaloperonospora arabidopsidis (strain Emoy2)</name>
    <name type="common">Downy mildew agent</name>
    <name type="synonym">Peronospora arabidopsidis</name>
    <dbReference type="NCBI Taxonomy" id="559515"/>
    <lineage>
        <taxon>Eukaryota</taxon>
        <taxon>Sar</taxon>
        <taxon>Stramenopiles</taxon>
        <taxon>Oomycota</taxon>
        <taxon>Peronosporomycetes</taxon>
        <taxon>Peronosporales</taxon>
        <taxon>Peronosporaceae</taxon>
        <taxon>Hyaloperonospora</taxon>
    </lineage>
</organism>
<proteinExistence type="predicted"/>
<dbReference type="EMBL" id="JH598525">
    <property type="status" value="NOT_ANNOTATED_CDS"/>
    <property type="molecule type" value="Genomic_DNA"/>
</dbReference>
<sequence length="78" mass="9389">MELRRPPSCRAIQKSRESCPDRQAVRRAPMFCCRHCPHMITRHQARHLLLLTRKSVSEFHGRLMTFHEIPMRVRIDLR</sequence>
<keyword evidence="2" id="KW-1185">Reference proteome</keyword>
<dbReference type="InParanoid" id="M4BPP2"/>
<name>M4BPP2_HYAAE</name>
<dbReference type="AlphaFoldDB" id="M4BPP2"/>
<accession>M4BPP2</accession>
<dbReference type="Proteomes" id="UP000011713">
    <property type="component" value="Unassembled WGS sequence"/>
</dbReference>
<evidence type="ECO:0000313" key="1">
    <source>
        <dbReference type="EnsemblProtists" id="HpaP808381"/>
    </source>
</evidence>
<dbReference type="EnsemblProtists" id="HpaT808381">
    <property type="protein sequence ID" value="HpaP808381"/>
    <property type="gene ID" value="HpaG808381"/>
</dbReference>
<reference evidence="2" key="1">
    <citation type="journal article" date="2010" name="Science">
        <title>Signatures of adaptation to obligate biotrophy in the Hyaloperonospora arabidopsidis genome.</title>
        <authorList>
            <person name="Baxter L."/>
            <person name="Tripathy S."/>
            <person name="Ishaque N."/>
            <person name="Boot N."/>
            <person name="Cabral A."/>
            <person name="Kemen E."/>
            <person name="Thines M."/>
            <person name="Ah-Fong A."/>
            <person name="Anderson R."/>
            <person name="Badejoko W."/>
            <person name="Bittner-Eddy P."/>
            <person name="Boore J.L."/>
            <person name="Chibucos M.C."/>
            <person name="Coates M."/>
            <person name="Dehal P."/>
            <person name="Delehaunty K."/>
            <person name="Dong S."/>
            <person name="Downton P."/>
            <person name="Dumas B."/>
            <person name="Fabro G."/>
            <person name="Fronick C."/>
            <person name="Fuerstenberg S.I."/>
            <person name="Fulton L."/>
            <person name="Gaulin E."/>
            <person name="Govers F."/>
            <person name="Hughes L."/>
            <person name="Humphray S."/>
            <person name="Jiang R.H."/>
            <person name="Judelson H."/>
            <person name="Kamoun S."/>
            <person name="Kyung K."/>
            <person name="Meijer H."/>
            <person name="Minx P."/>
            <person name="Morris P."/>
            <person name="Nelson J."/>
            <person name="Phuntumart V."/>
            <person name="Qutob D."/>
            <person name="Rehmany A."/>
            <person name="Rougon-Cardoso A."/>
            <person name="Ryden P."/>
            <person name="Torto-Alalibo T."/>
            <person name="Studholme D."/>
            <person name="Wang Y."/>
            <person name="Win J."/>
            <person name="Wood J."/>
            <person name="Clifton S.W."/>
            <person name="Rogers J."/>
            <person name="Van den Ackerveken G."/>
            <person name="Jones J.D."/>
            <person name="McDowell J.M."/>
            <person name="Beynon J."/>
            <person name="Tyler B.M."/>
        </authorList>
    </citation>
    <scope>NUCLEOTIDE SEQUENCE [LARGE SCALE GENOMIC DNA]</scope>
    <source>
        <strain evidence="2">Emoy2</strain>
    </source>
</reference>
<protein>
    <submittedName>
        <fullName evidence="1">Uncharacterized protein</fullName>
    </submittedName>
</protein>
<reference evidence="1" key="2">
    <citation type="submission" date="2015-06" db="UniProtKB">
        <authorList>
            <consortium name="EnsemblProtists"/>
        </authorList>
    </citation>
    <scope>IDENTIFICATION</scope>
    <source>
        <strain evidence="1">Emoy2</strain>
    </source>
</reference>